<dbReference type="InterPro" id="IPR029044">
    <property type="entry name" value="Nucleotide-diphossugar_trans"/>
</dbReference>
<dbReference type="PANTHER" id="PTHR43685:SF2">
    <property type="entry name" value="GLYCOSYLTRANSFERASE 2-LIKE DOMAIN-CONTAINING PROTEIN"/>
    <property type="match status" value="1"/>
</dbReference>
<dbReference type="KEGG" id="pden:F1C79_22355"/>
<dbReference type="Proteomes" id="UP000326659">
    <property type="component" value="Chromosome"/>
</dbReference>
<gene>
    <name evidence="2" type="ORF">F1C79_22355</name>
</gene>
<evidence type="ECO:0000313" key="2">
    <source>
        <dbReference type="EMBL" id="QEY76069.1"/>
    </source>
</evidence>
<proteinExistence type="predicted"/>
<dbReference type="CDD" id="cd04196">
    <property type="entry name" value="GT_2_like_d"/>
    <property type="match status" value="1"/>
</dbReference>
<dbReference type="OrthoDB" id="9802649at2"/>
<sequence length="299" mass="33799">MSTYNGATFLAEQIESLISQSHQNWTIFVSDDGSRDATREILESYKKQLGDNRLVIFDGPCRGFSANFISLIKRPELEADFYAFCDQDDIWESEKLERAVRWCKEVPNERPALYCTRTQLVDANGTPIGLSPLFDAPPTFRNALVQSIAGGNTMLFNRSARQLLLKTHDEDRIVSHDWWAYLVVSGCGGIVHYDPVPTIGYRQHGNNLIGSNSRISDRAVRLKKMMAGTFREWNDANLQALQAVQPELSAESRHTLSLFIRARRSSLFKRLFLIIKSGVYRQTLLGNLGLTAAAILQRL</sequence>
<organism evidence="2 3">
    <name type="scientific">Pseudomonas denitrificans</name>
    <dbReference type="NCBI Taxonomy" id="43306"/>
    <lineage>
        <taxon>Bacteria</taxon>
        <taxon>Pseudomonadati</taxon>
        <taxon>Pseudomonadota</taxon>
        <taxon>Gammaproteobacteria</taxon>
        <taxon>Pseudomonadales</taxon>
        <taxon>Pseudomonadaceae</taxon>
        <taxon>Halopseudomonas</taxon>
    </lineage>
</organism>
<dbReference type="PANTHER" id="PTHR43685">
    <property type="entry name" value="GLYCOSYLTRANSFERASE"/>
    <property type="match status" value="1"/>
</dbReference>
<reference evidence="2 3" key="1">
    <citation type="submission" date="2019-09" db="EMBL/GenBank/DDBJ databases">
        <title>Prosopis cineraria nodule microbiome.</title>
        <authorList>
            <person name="Chaluvadi S.R."/>
            <person name="Ali R."/>
            <person name="Wang X."/>
        </authorList>
    </citation>
    <scope>NUCLEOTIDE SEQUENCE [LARGE SCALE GENOMIC DNA]</scope>
    <source>
        <strain evidence="2 3">BG1</strain>
    </source>
</reference>
<dbReference type="EMBL" id="CP043626">
    <property type="protein sequence ID" value="QEY76069.1"/>
    <property type="molecule type" value="Genomic_DNA"/>
</dbReference>
<dbReference type="InterPro" id="IPR001173">
    <property type="entry name" value="Glyco_trans_2-like"/>
</dbReference>
<keyword evidence="3" id="KW-1185">Reference proteome</keyword>
<evidence type="ECO:0000259" key="1">
    <source>
        <dbReference type="Pfam" id="PF00535"/>
    </source>
</evidence>
<dbReference type="Pfam" id="PF00535">
    <property type="entry name" value="Glycos_transf_2"/>
    <property type="match status" value="1"/>
</dbReference>
<dbReference type="Gene3D" id="3.90.550.10">
    <property type="entry name" value="Spore Coat Polysaccharide Biosynthesis Protein SpsA, Chain A"/>
    <property type="match status" value="1"/>
</dbReference>
<dbReference type="AlphaFoldDB" id="A0A9X7N6Z3"/>
<accession>A0A9X7N6Z3</accession>
<dbReference type="SUPFAM" id="SSF53448">
    <property type="entry name" value="Nucleotide-diphospho-sugar transferases"/>
    <property type="match status" value="1"/>
</dbReference>
<name>A0A9X7N6Z3_PSEDE</name>
<evidence type="ECO:0000313" key="3">
    <source>
        <dbReference type="Proteomes" id="UP000326659"/>
    </source>
</evidence>
<feature type="domain" description="Glycosyltransferase 2-like" evidence="1">
    <location>
        <begin position="1"/>
        <end position="105"/>
    </location>
</feature>
<protein>
    <submittedName>
        <fullName evidence="2">Glycosyltransferase family 2 protein</fullName>
    </submittedName>
</protein>
<dbReference type="InterPro" id="IPR050834">
    <property type="entry name" value="Glycosyltransf_2"/>
</dbReference>